<dbReference type="InterPro" id="IPR036322">
    <property type="entry name" value="WD40_repeat_dom_sf"/>
</dbReference>
<evidence type="ECO:0000313" key="2">
    <source>
        <dbReference type="Proteomes" id="UP001470230"/>
    </source>
</evidence>
<gene>
    <name evidence="1" type="ORF">M9Y10_012878</name>
</gene>
<dbReference type="InterPro" id="IPR015943">
    <property type="entry name" value="WD40/YVTN_repeat-like_dom_sf"/>
</dbReference>
<evidence type="ECO:0000313" key="1">
    <source>
        <dbReference type="EMBL" id="KAK8861183.1"/>
    </source>
</evidence>
<keyword evidence="2" id="KW-1185">Reference proteome</keyword>
<proteinExistence type="predicted"/>
<name>A0ABR2IDN5_9EUKA</name>
<dbReference type="Gene3D" id="2.130.10.10">
    <property type="entry name" value="YVTN repeat-like/Quinoprotein amine dehydrogenase"/>
    <property type="match status" value="1"/>
</dbReference>
<dbReference type="Proteomes" id="UP001470230">
    <property type="component" value="Unassembled WGS sequence"/>
</dbReference>
<dbReference type="EMBL" id="JAPFFF010000018">
    <property type="protein sequence ID" value="KAK8861183.1"/>
    <property type="molecule type" value="Genomic_DNA"/>
</dbReference>
<comment type="caution">
    <text evidence="1">The sequence shown here is derived from an EMBL/GenBank/DDBJ whole genome shotgun (WGS) entry which is preliminary data.</text>
</comment>
<organism evidence="1 2">
    <name type="scientific">Tritrichomonas musculus</name>
    <dbReference type="NCBI Taxonomy" id="1915356"/>
    <lineage>
        <taxon>Eukaryota</taxon>
        <taxon>Metamonada</taxon>
        <taxon>Parabasalia</taxon>
        <taxon>Tritrichomonadida</taxon>
        <taxon>Tritrichomonadidae</taxon>
        <taxon>Tritrichomonas</taxon>
    </lineage>
</organism>
<dbReference type="SUPFAM" id="SSF50978">
    <property type="entry name" value="WD40 repeat-like"/>
    <property type="match status" value="1"/>
</dbReference>
<evidence type="ECO:0008006" key="3">
    <source>
        <dbReference type="Google" id="ProtNLM"/>
    </source>
</evidence>
<reference evidence="1 2" key="1">
    <citation type="submission" date="2024-04" db="EMBL/GenBank/DDBJ databases">
        <title>Tritrichomonas musculus Genome.</title>
        <authorList>
            <person name="Alves-Ferreira E."/>
            <person name="Grigg M."/>
            <person name="Lorenzi H."/>
            <person name="Galac M."/>
        </authorList>
    </citation>
    <scope>NUCLEOTIDE SEQUENCE [LARGE SCALE GENOMIC DNA]</scope>
    <source>
        <strain evidence="1 2">EAF2021</strain>
    </source>
</reference>
<accession>A0ABR2IDN5</accession>
<protein>
    <recommendedName>
        <fullName evidence="3">Minichromosome loss protein Mcl1 middle region domain-containing protein</fullName>
    </recommendedName>
</protein>
<sequence length="441" mass="51100">MTTLSISNQKIKSFSFDPTGNFLFCVTEHELYVLDSHVFRVYGVIHPHSQIPISCMNFSPLWYAFVIIIHSKIFLYSAFTGDLLYEIDSPGGDFCINANFSYNGKYFVAIYNDGYYVLYSVSKIQNEDDNHFNIVLNKICEEKYDRAITSFSYSSGSELIALGFDNGKAIVRSTDPQKSYQWIIQAHKQECVVYVYFNPNNAFEFMTRGMKKGDIKFFSIYQYGMKPPKNDNKSKNFKHQNIKNEIECYRYFYLKNKCKIVTSSFSSDATILFAASSRMLFAFRTSDASIINSLEFERYVEIDSFYEIIPHLVIQYVAIVIAKSSLWIWNCLSNDFRCVVIQDVNDPLFQCGLLYASNKAMIQTNAGTINFYSCETLQWQQQNHVIDEYHGPWSDEISKLLGEYKLPEIYKTMTIFEQRGLEFYSEGQVGLDIDSESSDFE</sequence>